<reference evidence="1 2" key="1">
    <citation type="submission" date="2013-04" db="EMBL/GenBank/DDBJ databases">
        <authorList>
            <person name="Kuznetsov B."/>
            <person name="Ivanovsky R."/>
        </authorList>
    </citation>
    <scope>NUCLEOTIDE SEQUENCE [LARGE SCALE GENOMIC DNA]</scope>
    <source>
        <strain evidence="1 2">MGU-K5</strain>
    </source>
</reference>
<organism evidence="1 2">
    <name type="scientific">Magnetospirillum fulvum MGU-K5</name>
    <dbReference type="NCBI Taxonomy" id="1316936"/>
    <lineage>
        <taxon>Bacteria</taxon>
        <taxon>Pseudomonadati</taxon>
        <taxon>Pseudomonadota</taxon>
        <taxon>Alphaproteobacteria</taxon>
        <taxon>Rhodospirillales</taxon>
        <taxon>Rhodospirillaceae</taxon>
        <taxon>Magnetospirillum</taxon>
    </lineage>
</organism>
<gene>
    <name evidence="1" type="ORF">K678_00400</name>
</gene>
<name>S9TYY5_MAGFU</name>
<comment type="caution">
    <text evidence="1">The sequence shown here is derived from an EMBL/GenBank/DDBJ whole genome shotgun (WGS) entry which is preliminary data.</text>
</comment>
<dbReference type="Proteomes" id="UP000015350">
    <property type="component" value="Unassembled WGS sequence"/>
</dbReference>
<proteinExistence type="predicted"/>
<evidence type="ECO:0000313" key="2">
    <source>
        <dbReference type="Proteomes" id="UP000015350"/>
    </source>
</evidence>
<protein>
    <submittedName>
        <fullName evidence="1">Uncharacterized protein</fullName>
    </submittedName>
</protein>
<sequence length="73" mass="8076">MTDTIHIAVTLRHTTMLGQTITRDAARRRLGEIAAQIEAVSRAEMLAYAVDVEIVDPEVERKALAADQEREAS</sequence>
<dbReference type="EMBL" id="AQPH01000001">
    <property type="protein sequence ID" value="EPY03525.1"/>
    <property type="molecule type" value="Genomic_DNA"/>
</dbReference>
<dbReference type="AlphaFoldDB" id="S9TYY5"/>
<accession>S9TYY5</accession>
<evidence type="ECO:0000313" key="1">
    <source>
        <dbReference type="EMBL" id="EPY03525.1"/>
    </source>
</evidence>
<dbReference type="RefSeq" id="WP_021130471.1">
    <property type="nucleotide sequence ID" value="NZ_AQPH01000001.1"/>
</dbReference>
<dbReference type="STRING" id="1316936.K678_00400"/>